<keyword evidence="1" id="KW-0813">Transport</keyword>
<dbReference type="Proteomes" id="UP000616201">
    <property type="component" value="Unassembled WGS sequence"/>
</dbReference>
<dbReference type="RefSeq" id="WP_196933962.1">
    <property type="nucleotide sequence ID" value="NZ_MU158697.1"/>
</dbReference>
<gene>
    <name evidence="5" type="ORF">C4F49_08970</name>
</gene>
<evidence type="ECO:0000313" key="6">
    <source>
        <dbReference type="Proteomes" id="UP000616201"/>
    </source>
</evidence>
<dbReference type="SUPFAM" id="SSF52540">
    <property type="entry name" value="P-loop containing nucleoside triphosphate hydrolases"/>
    <property type="match status" value="1"/>
</dbReference>
<dbReference type="InterPro" id="IPR003593">
    <property type="entry name" value="AAA+_ATPase"/>
</dbReference>
<reference evidence="5" key="1">
    <citation type="submission" date="2018-02" db="EMBL/GenBank/DDBJ databases">
        <authorList>
            <person name="Vasarhelyi B.M."/>
            <person name="Deshmukh S."/>
            <person name="Balint B."/>
            <person name="Kukolya J."/>
        </authorList>
    </citation>
    <scope>NUCLEOTIDE SEQUENCE</scope>
    <source>
        <strain evidence="5">KB22</strain>
    </source>
</reference>
<dbReference type="InterPro" id="IPR050093">
    <property type="entry name" value="ABC_SmlMolc_Importer"/>
</dbReference>
<evidence type="ECO:0000256" key="2">
    <source>
        <dbReference type="ARBA" id="ARBA00022741"/>
    </source>
</evidence>
<comment type="caution">
    <text evidence="5">The sequence shown here is derived from an EMBL/GenBank/DDBJ whole genome shotgun (WGS) entry which is preliminary data.</text>
</comment>
<keyword evidence="6" id="KW-1185">Reference proteome</keyword>
<dbReference type="PROSITE" id="PS50893">
    <property type="entry name" value="ABC_TRANSPORTER_2"/>
    <property type="match status" value="1"/>
</dbReference>
<evidence type="ECO:0000259" key="4">
    <source>
        <dbReference type="PROSITE" id="PS50893"/>
    </source>
</evidence>
<dbReference type="InterPro" id="IPR003439">
    <property type="entry name" value="ABC_transporter-like_ATP-bd"/>
</dbReference>
<accession>A0A928UYN5</accession>
<dbReference type="InterPro" id="IPR027417">
    <property type="entry name" value="P-loop_NTPase"/>
</dbReference>
<dbReference type="AlphaFoldDB" id="A0A928UYN5"/>
<dbReference type="Gene3D" id="3.40.50.300">
    <property type="entry name" value="P-loop containing nucleotide triphosphate hydrolases"/>
    <property type="match status" value="1"/>
</dbReference>
<dbReference type="Pfam" id="PF00005">
    <property type="entry name" value="ABC_tran"/>
    <property type="match status" value="1"/>
</dbReference>
<dbReference type="PROSITE" id="PS00211">
    <property type="entry name" value="ABC_TRANSPORTER_1"/>
    <property type="match status" value="1"/>
</dbReference>
<name>A0A928UYN5_9SPHI</name>
<keyword evidence="3 5" id="KW-0067">ATP-binding</keyword>
<dbReference type="PANTHER" id="PTHR42781:SF4">
    <property type="entry name" value="SPERMIDINE_PUTRESCINE IMPORT ATP-BINDING PROTEIN POTA"/>
    <property type="match status" value="1"/>
</dbReference>
<dbReference type="EMBL" id="PRDK01000005">
    <property type="protein sequence ID" value="MBE8713811.1"/>
    <property type="molecule type" value="Genomic_DNA"/>
</dbReference>
<proteinExistence type="predicted"/>
<evidence type="ECO:0000256" key="3">
    <source>
        <dbReference type="ARBA" id="ARBA00022840"/>
    </source>
</evidence>
<evidence type="ECO:0000256" key="1">
    <source>
        <dbReference type="ARBA" id="ARBA00022448"/>
    </source>
</evidence>
<feature type="domain" description="ABC transporter" evidence="4">
    <location>
        <begin position="23"/>
        <end position="259"/>
    </location>
</feature>
<dbReference type="SMART" id="SM00382">
    <property type="entry name" value="AAA"/>
    <property type="match status" value="1"/>
</dbReference>
<protein>
    <submittedName>
        <fullName evidence="5">ABC transporter ATP-binding protein</fullName>
    </submittedName>
</protein>
<sequence length="347" mass="39215">MSQKTTSCQYVPFDVQKLNLPLIHGQDVSLDFEGKVKVHAIQQVDFAIQQNKITAIIGESGSGKTTLLKLIYGLLAPETGEIRYKGWLVPTRKDKLIPGHEAMKLVSQGFDDLNQYAKVWDNVASQLSNTNLALKESKTKEVLKKLRINHLAQQRVADLSGGEKQRVAISRALINEPEVLLMDEPFNQVDAAFRDSLQQDIRTIVEETGLTIIIVSHDPTEVLALADELLVMKNGKIVEQGKPSDLYYHPKHPYTGQLLAKCNILTPEQASALGLDVQKTIGIHQENIEIRENPKGNFWVKEVKFRGFYRELFLGNDELTVNCIQYPKQEVKKNTRIDILVKDFIEF</sequence>
<keyword evidence="2" id="KW-0547">Nucleotide-binding</keyword>
<dbReference type="GO" id="GO:0005524">
    <property type="term" value="F:ATP binding"/>
    <property type="evidence" value="ECO:0007669"/>
    <property type="project" value="UniProtKB-KW"/>
</dbReference>
<organism evidence="5 6">
    <name type="scientific">Sphingobacterium hungaricum</name>
    <dbReference type="NCBI Taxonomy" id="2082723"/>
    <lineage>
        <taxon>Bacteria</taxon>
        <taxon>Pseudomonadati</taxon>
        <taxon>Bacteroidota</taxon>
        <taxon>Sphingobacteriia</taxon>
        <taxon>Sphingobacteriales</taxon>
        <taxon>Sphingobacteriaceae</taxon>
        <taxon>Sphingobacterium</taxon>
    </lineage>
</organism>
<dbReference type="PANTHER" id="PTHR42781">
    <property type="entry name" value="SPERMIDINE/PUTRESCINE IMPORT ATP-BINDING PROTEIN POTA"/>
    <property type="match status" value="1"/>
</dbReference>
<dbReference type="InterPro" id="IPR017871">
    <property type="entry name" value="ABC_transporter-like_CS"/>
</dbReference>
<dbReference type="GO" id="GO:0016887">
    <property type="term" value="F:ATP hydrolysis activity"/>
    <property type="evidence" value="ECO:0007669"/>
    <property type="project" value="InterPro"/>
</dbReference>
<evidence type="ECO:0000313" key="5">
    <source>
        <dbReference type="EMBL" id="MBE8713811.1"/>
    </source>
</evidence>